<dbReference type="PANTHER" id="PTHR36978">
    <property type="entry name" value="P-LOOP CONTAINING NUCLEOTIDE TRIPHOSPHATE HYDROLASE"/>
    <property type="match status" value="1"/>
</dbReference>
<keyword evidence="2" id="KW-1185">Reference proteome</keyword>
<protein>
    <recommendedName>
        <fullName evidence="3">Sulfotransferase domain-containing protein</fullName>
    </recommendedName>
</protein>
<evidence type="ECO:0000313" key="2">
    <source>
        <dbReference type="Proteomes" id="UP000604046"/>
    </source>
</evidence>
<evidence type="ECO:0000313" key="1">
    <source>
        <dbReference type="EMBL" id="CAE7213267.1"/>
    </source>
</evidence>
<gene>
    <name evidence="1" type="ORF">SNAT2548_LOCUS7298</name>
</gene>
<dbReference type="EMBL" id="CAJNDS010000508">
    <property type="protein sequence ID" value="CAE7213267.1"/>
    <property type="molecule type" value="Genomic_DNA"/>
</dbReference>
<evidence type="ECO:0008006" key="3">
    <source>
        <dbReference type="Google" id="ProtNLM"/>
    </source>
</evidence>
<name>A0A812JTC0_9DINO</name>
<feature type="non-terminal residue" evidence="1">
    <location>
        <position position="1"/>
    </location>
</feature>
<accession>A0A812JTC0</accession>
<organism evidence="1 2">
    <name type="scientific">Symbiodinium natans</name>
    <dbReference type="NCBI Taxonomy" id="878477"/>
    <lineage>
        <taxon>Eukaryota</taxon>
        <taxon>Sar</taxon>
        <taxon>Alveolata</taxon>
        <taxon>Dinophyceae</taxon>
        <taxon>Suessiales</taxon>
        <taxon>Symbiodiniaceae</taxon>
        <taxon>Symbiodinium</taxon>
    </lineage>
</organism>
<sequence>MSMHLQKCNPLFSILVGLSATLVLIGLASSTFVPFQTTAADWELRGPLKSCDARAGDNVEVLVAGVSRTGTSSMQEVLQRLGYHTTHWQGYMSRYFEFISYFYSGSIADPDLQKVFQDIPGKGALLDIVVPALFDDLRCTYPNAKVILTTRAPASWLNSYEAYVASTWVYHWTRYPGLQLLSHVSRALRLGNILRQLSLMQPQSGLDLDLLPELSEVFRRSDEVMFGSWEPSWFHIKKRQRYEDHVKATVPPEQLLVFDASAGDTLGKLGQFLNVSAGQGAFPKLFHKVALSSQGTQAGIVRHNAV</sequence>
<proteinExistence type="predicted"/>
<dbReference type="AlphaFoldDB" id="A0A812JTC0"/>
<reference evidence="1" key="1">
    <citation type="submission" date="2021-02" db="EMBL/GenBank/DDBJ databases">
        <authorList>
            <person name="Dougan E. K."/>
            <person name="Rhodes N."/>
            <person name="Thang M."/>
            <person name="Chan C."/>
        </authorList>
    </citation>
    <scope>NUCLEOTIDE SEQUENCE</scope>
</reference>
<dbReference type="Gene3D" id="3.40.50.300">
    <property type="entry name" value="P-loop containing nucleotide triphosphate hydrolases"/>
    <property type="match status" value="1"/>
</dbReference>
<dbReference type="Proteomes" id="UP000604046">
    <property type="component" value="Unassembled WGS sequence"/>
</dbReference>
<dbReference type="Pfam" id="PF17784">
    <property type="entry name" value="Sulfotransfer_4"/>
    <property type="match status" value="1"/>
</dbReference>
<dbReference type="SUPFAM" id="SSF52540">
    <property type="entry name" value="P-loop containing nucleoside triphosphate hydrolases"/>
    <property type="match status" value="1"/>
</dbReference>
<dbReference type="OrthoDB" id="408152at2759"/>
<comment type="caution">
    <text evidence="1">The sequence shown here is derived from an EMBL/GenBank/DDBJ whole genome shotgun (WGS) entry which is preliminary data.</text>
</comment>
<dbReference type="InterPro" id="IPR027417">
    <property type="entry name" value="P-loop_NTPase"/>
</dbReference>
<dbReference type="PANTHER" id="PTHR36978:SF4">
    <property type="entry name" value="P-LOOP CONTAINING NUCLEOSIDE TRIPHOSPHATE HYDROLASE PROTEIN"/>
    <property type="match status" value="1"/>
</dbReference>
<dbReference type="InterPro" id="IPR040632">
    <property type="entry name" value="Sulfotransfer_4"/>
</dbReference>